<proteinExistence type="predicted"/>
<dbReference type="InterPro" id="IPR053136">
    <property type="entry name" value="UTP_pyrophosphatase-like"/>
</dbReference>
<dbReference type="PANTHER" id="PTHR30399:SF1">
    <property type="entry name" value="UTP PYROPHOSPHATASE"/>
    <property type="match status" value="1"/>
</dbReference>
<organism evidence="2 3">
    <name type="scientific">Sutterella seckii</name>
    <dbReference type="NCBI Taxonomy" id="1944635"/>
    <lineage>
        <taxon>Bacteria</taxon>
        <taxon>Pseudomonadati</taxon>
        <taxon>Pseudomonadota</taxon>
        <taxon>Betaproteobacteria</taxon>
        <taxon>Burkholderiales</taxon>
        <taxon>Sutterellaceae</taxon>
        <taxon>Sutterella</taxon>
    </lineage>
</organism>
<keyword evidence="3" id="KW-1185">Reference proteome</keyword>
<dbReference type="Gene3D" id="3.30.2010.10">
    <property type="entry name" value="Metalloproteases ('zincins'), catalytic domain"/>
    <property type="match status" value="1"/>
</dbReference>
<dbReference type="CDD" id="cd07344">
    <property type="entry name" value="M48_yhfN_like"/>
    <property type="match status" value="1"/>
</dbReference>
<protein>
    <submittedName>
        <fullName evidence="2">M48 family metallopeptidase</fullName>
    </submittedName>
</protein>
<evidence type="ECO:0000313" key="3">
    <source>
        <dbReference type="Proteomes" id="UP000469462"/>
    </source>
</evidence>
<evidence type="ECO:0000259" key="1">
    <source>
        <dbReference type="Pfam" id="PF01863"/>
    </source>
</evidence>
<dbReference type="Pfam" id="PF01863">
    <property type="entry name" value="YgjP-like"/>
    <property type="match status" value="1"/>
</dbReference>
<dbReference type="EMBL" id="WEHW01000013">
    <property type="protein sequence ID" value="KAB7651562.1"/>
    <property type="molecule type" value="Genomic_DNA"/>
</dbReference>
<accession>A0AAI9SC60</accession>
<sequence length="212" mass="24317">MSVFIVPGRGVEVRTPAWNTSRAAAERFLRDHADWLMANLPHANMAPLEFRDGALIPYRGKKAVLRLGARSSLVVPVPDGYELWLTLPPGSSAEAVKISLAALLREAAWRIINDCWMRVIPRAKRLPKGWRLSDARSRWGVCSNKDNIRLSWRLIALSDEEIEYVAAHELAHLMEFNHSPAFWREVGEILPDWQERHERIRARKANEKLDEL</sequence>
<name>A0AAI9SC60_9BURK</name>
<gene>
    <name evidence="2" type="ORF">GBM96_05385</name>
</gene>
<evidence type="ECO:0000313" key="2">
    <source>
        <dbReference type="EMBL" id="KAB7651562.1"/>
    </source>
</evidence>
<feature type="domain" description="YgjP-like metallopeptidase" evidence="1">
    <location>
        <begin position="2"/>
        <end position="201"/>
    </location>
</feature>
<reference evidence="2 3" key="1">
    <citation type="submission" date="2019-10" db="EMBL/GenBank/DDBJ databases">
        <title>Genome diversity of Sutterella seckii.</title>
        <authorList>
            <person name="Chaplin A.V."/>
            <person name="Sokolova S.R."/>
            <person name="Mosin K.A."/>
            <person name="Ivanova E.L."/>
            <person name="Kochetkova T.O."/>
            <person name="Goltsov A.Y."/>
            <person name="Trofimov D.Y."/>
            <person name="Efimov B.A."/>
        </authorList>
    </citation>
    <scope>NUCLEOTIDE SEQUENCE [LARGE SCALE GENOMIC DNA]</scope>
    <source>
        <strain evidence="2 3">ASD3426</strain>
    </source>
</reference>
<dbReference type="AlphaFoldDB" id="A0AAI9SC60"/>
<comment type="caution">
    <text evidence="2">The sequence shown here is derived from an EMBL/GenBank/DDBJ whole genome shotgun (WGS) entry which is preliminary data.</text>
</comment>
<dbReference type="InterPro" id="IPR002725">
    <property type="entry name" value="YgjP-like_metallopeptidase"/>
</dbReference>
<dbReference type="PANTHER" id="PTHR30399">
    <property type="entry name" value="UNCHARACTERIZED PROTEIN YGJP"/>
    <property type="match status" value="1"/>
</dbReference>
<dbReference type="Proteomes" id="UP000469462">
    <property type="component" value="Unassembled WGS sequence"/>
</dbReference>